<dbReference type="RefSeq" id="WP_345018128.1">
    <property type="nucleotide sequence ID" value="NZ_BAAAZY010000021.1"/>
</dbReference>
<protein>
    <submittedName>
        <fullName evidence="2">Uncharacterized protein</fullName>
    </submittedName>
</protein>
<evidence type="ECO:0000256" key="1">
    <source>
        <dbReference type="SAM" id="MobiDB-lite"/>
    </source>
</evidence>
<comment type="caution">
    <text evidence="2">The sequence shown here is derived from an EMBL/GenBank/DDBJ whole genome shotgun (WGS) entry which is preliminary data.</text>
</comment>
<dbReference type="PANTHER" id="PTHR43610">
    <property type="entry name" value="BLL6696 PROTEIN"/>
    <property type="match status" value="1"/>
</dbReference>
<evidence type="ECO:0000313" key="2">
    <source>
        <dbReference type="EMBL" id="GAA4076945.1"/>
    </source>
</evidence>
<organism evidence="2 3">
    <name type="scientific">Streptomyces shaanxiensis</name>
    <dbReference type="NCBI Taxonomy" id="653357"/>
    <lineage>
        <taxon>Bacteria</taxon>
        <taxon>Bacillati</taxon>
        <taxon>Actinomycetota</taxon>
        <taxon>Actinomycetes</taxon>
        <taxon>Kitasatosporales</taxon>
        <taxon>Streptomycetaceae</taxon>
        <taxon>Streptomyces</taxon>
    </lineage>
</organism>
<accession>A0ABP7W0P6</accession>
<keyword evidence="3" id="KW-1185">Reference proteome</keyword>
<name>A0ABP7W0P6_9ACTN</name>
<feature type="region of interest" description="Disordered" evidence="1">
    <location>
        <begin position="110"/>
        <end position="142"/>
    </location>
</feature>
<feature type="compositionally biased region" description="Low complexity" evidence="1">
    <location>
        <begin position="125"/>
        <end position="142"/>
    </location>
</feature>
<gene>
    <name evidence="2" type="ORF">GCM10022233_64660</name>
</gene>
<proteinExistence type="predicted"/>
<dbReference type="Proteomes" id="UP001499984">
    <property type="component" value="Unassembled WGS sequence"/>
</dbReference>
<evidence type="ECO:0000313" key="3">
    <source>
        <dbReference type="Proteomes" id="UP001499984"/>
    </source>
</evidence>
<sequence length="142" mass="14751">MSCRLREPGLEGVLVRLERLGRLHAADPSVAAEEEGRGSHAVTCVPGAREVGDCIDAQPARAATGRPVPYAQVSVASGRAVGATSQWAPRCRCSGDRLDAVEVGFTWPTRSVQGTASPPRPNCCSSARPTAAPLPAPLSRAP</sequence>
<reference evidence="3" key="1">
    <citation type="journal article" date="2019" name="Int. J. Syst. Evol. Microbiol.">
        <title>The Global Catalogue of Microorganisms (GCM) 10K type strain sequencing project: providing services to taxonomists for standard genome sequencing and annotation.</title>
        <authorList>
            <consortium name="The Broad Institute Genomics Platform"/>
            <consortium name="The Broad Institute Genome Sequencing Center for Infectious Disease"/>
            <person name="Wu L."/>
            <person name="Ma J."/>
        </authorList>
    </citation>
    <scope>NUCLEOTIDE SEQUENCE [LARGE SCALE GENOMIC DNA]</scope>
    <source>
        <strain evidence="3">JCM 16925</strain>
    </source>
</reference>
<dbReference type="PANTHER" id="PTHR43610:SF1">
    <property type="entry name" value="N-ACETYLTRANSFERASE DOMAIN-CONTAINING PROTEIN"/>
    <property type="match status" value="1"/>
</dbReference>
<dbReference type="EMBL" id="BAAAZY010000021">
    <property type="protein sequence ID" value="GAA4076945.1"/>
    <property type="molecule type" value="Genomic_DNA"/>
</dbReference>